<dbReference type="InterPro" id="IPR033391">
    <property type="entry name" value="FBPase_N"/>
</dbReference>
<sequence>MAGAVVELGEYIVRESHNPENLHAVELADEMNNILTAMKLACKVINREISKANTYGVDTTRSGLAEDMPSLANRRFLDAMVNREVVAGIATAFLDDFVAIPNCKNKGLVLLIHPLDGSRQIDLNVSVGTLFSIYKRVTKKGDPVELRDFLQPGCNQVCAGYVIYGSSTMMVFTMGKGVTGFTLDPSLGTLYLSHPRVKIPQDGKIYSVNGGKRRRFPKGVTEYIDYCQDRAFSLRYIGSPIADFHRNLLKGGIYIYPPTFVDPKPSVSMVFQCNPLSFLVEQAGGKASDGFTRILDIEPTALHDRIPFICGSPLMVEKAEGFMARKKMADGGWCFSRQPAVNGKK</sequence>
<dbReference type="Gene3D" id="3.30.540.10">
    <property type="entry name" value="Fructose-1,6-Bisphosphatase, subunit A, domain 1"/>
    <property type="match status" value="1"/>
</dbReference>
<gene>
    <name evidence="11" type="ORF">VBRA1451_LOCUS19975</name>
</gene>
<dbReference type="PANTHER" id="PTHR11556">
    <property type="entry name" value="FRUCTOSE-1,6-BISPHOSPHATASE-RELATED"/>
    <property type="match status" value="1"/>
</dbReference>
<dbReference type="GO" id="GO:0005986">
    <property type="term" value="P:sucrose biosynthetic process"/>
    <property type="evidence" value="ECO:0007669"/>
    <property type="project" value="TreeGrafter"/>
</dbReference>
<evidence type="ECO:0000256" key="4">
    <source>
        <dbReference type="ARBA" id="ARBA00022490"/>
    </source>
</evidence>
<dbReference type="SUPFAM" id="SSF56655">
    <property type="entry name" value="Carbohydrate phosphatase"/>
    <property type="match status" value="1"/>
</dbReference>
<dbReference type="InterPro" id="IPR028343">
    <property type="entry name" value="FBPtase"/>
</dbReference>
<dbReference type="Pfam" id="PF00316">
    <property type="entry name" value="FBPase"/>
    <property type="match status" value="1"/>
</dbReference>
<evidence type="ECO:0000256" key="2">
    <source>
        <dbReference type="ARBA" id="ARBA00010941"/>
    </source>
</evidence>
<organism evidence="11">
    <name type="scientific">Vitrella brassicaformis</name>
    <dbReference type="NCBI Taxonomy" id="1169539"/>
    <lineage>
        <taxon>Eukaryota</taxon>
        <taxon>Sar</taxon>
        <taxon>Alveolata</taxon>
        <taxon>Colpodellida</taxon>
        <taxon>Vitrellaceae</taxon>
        <taxon>Vitrella</taxon>
    </lineage>
</organism>
<dbReference type="GO" id="GO:0005829">
    <property type="term" value="C:cytosol"/>
    <property type="evidence" value="ECO:0007669"/>
    <property type="project" value="TreeGrafter"/>
</dbReference>
<dbReference type="EC" id="3.1.3.11" evidence="3"/>
<accession>A0A7S1K6P6</accession>
<evidence type="ECO:0000259" key="9">
    <source>
        <dbReference type="Pfam" id="PF00316"/>
    </source>
</evidence>
<dbReference type="PIRSF" id="PIRSF000904">
    <property type="entry name" value="FBPtase_SBPase"/>
    <property type="match status" value="1"/>
</dbReference>
<evidence type="ECO:0000256" key="5">
    <source>
        <dbReference type="ARBA" id="ARBA00022801"/>
    </source>
</evidence>
<protein>
    <recommendedName>
        <fullName evidence="3">fructose-bisphosphatase</fullName>
        <ecNumber evidence="3">3.1.3.11</ecNumber>
    </recommendedName>
</protein>
<reference evidence="11" key="1">
    <citation type="submission" date="2021-01" db="EMBL/GenBank/DDBJ databases">
        <authorList>
            <person name="Corre E."/>
            <person name="Pelletier E."/>
            <person name="Niang G."/>
            <person name="Scheremetjew M."/>
            <person name="Finn R."/>
            <person name="Kale V."/>
            <person name="Holt S."/>
            <person name="Cochrane G."/>
            <person name="Meng A."/>
            <person name="Brown T."/>
            <person name="Cohen L."/>
        </authorList>
    </citation>
    <scope>NUCLEOTIDE SEQUENCE</scope>
    <source>
        <strain evidence="11">CCMP3346</strain>
    </source>
</reference>
<name>A0A7S1K6P6_9ALVE</name>
<dbReference type="PANTHER" id="PTHR11556:SF35">
    <property type="entry name" value="SEDOHEPTULOSE-1,7-BISPHOSPHATASE, CHLOROPLASTIC"/>
    <property type="match status" value="1"/>
</dbReference>
<dbReference type="EMBL" id="HBGB01033876">
    <property type="protein sequence ID" value="CAD9064905.1"/>
    <property type="molecule type" value="Transcribed_RNA"/>
</dbReference>
<proteinExistence type="inferred from homology"/>
<dbReference type="GO" id="GO:0030388">
    <property type="term" value="P:fructose 1,6-bisphosphate metabolic process"/>
    <property type="evidence" value="ECO:0007669"/>
    <property type="project" value="TreeGrafter"/>
</dbReference>
<keyword evidence="5 8" id="KW-0378">Hydrolase</keyword>
<dbReference type="GO" id="GO:0042132">
    <property type="term" value="F:fructose 1,6-bisphosphate 1-phosphatase activity"/>
    <property type="evidence" value="ECO:0007669"/>
    <property type="project" value="UniProtKB-EC"/>
</dbReference>
<dbReference type="Pfam" id="PF18913">
    <property type="entry name" value="FBPase_C"/>
    <property type="match status" value="1"/>
</dbReference>
<dbReference type="PIRSF" id="PIRSF500210">
    <property type="entry name" value="FBPtase"/>
    <property type="match status" value="1"/>
</dbReference>
<feature type="domain" description="Fructose-1-6-bisphosphatase class 1 C-terminal" evidence="10">
    <location>
        <begin position="199"/>
        <end position="323"/>
    </location>
</feature>
<dbReference type="HAMAP" id="MF_01855">
    <property type="entry name" value="FBPase_class1"/>
    <property type="match status" value="1"/>
</dbReference>
<evidence type="ECO:0000256" key="3">
    <source>
        <dbReference type="ARBA" id="ARBA00013093"/>
    </source>
</evidence>
<evidence type="ECO:0000256" key="1">
    <source>
        <dbReference type="ARBA" id="ARBA00001273"/>
    </source>
</evidence>
<evidence type="ECO:0000259" key="10">
    <source>
        <dbReference type="Pfam" id="PF18913"/>
    </source>
</evidence>
<evidence type="ECO:0000256" key="8">
    <source>
        <dbReference type="RuleBase" id="RU000508"/>
    </source>
</evidence>
<comment type="pathway">
    <text evidence="7">Carbohydrate biosynthesis.</text>
</comment>
<keyword evidence="4" id="KW-0963">Cytoplasm</keyword>
<dbReference type="CDD" id="cd00354">
    <property type="entry name" value="FBPase"/>
    <property type="match status" value="1"/>
</dbReference>
<dbReference type="PRINTS" id="PR00115">
    <property type="entry name" value="F16BPHPHTASE"/>
</dbReference>
<dbReference type="InterPro" id="IPR044015">
    <property type="entry name" value="FBPase_C_dom"/>
</dbReference>
<dbReference type="GO" id="GO:0006094">
    <property type="term" value="P:gluconeogenesis"/>
    <property type="evidence" value="ECO:0007669"/>
    <property type="project" value="TreeGrafter"/>
</dbReference>
<dbReference type="InterPro" id="IPR000146">
    <property type="entry name" value="FBPase_class-1"/>
</dbReference>
<dbReference type="Gene3D" id="3.40.190.80">
    <property type="match status" value="1"/>
</dbReference>
<dbReference type="AlphaFoldDB" id="A0A7S1K6P6"/>
<comment type="catalytic activity">
    <reaction evidence="1">
        <text>beta-D-fructose 1,6-bisphosphate + H2O = beta-D-fructose 6-phosphate + phosphate</text>
        <dbReference type="Rhea" id="RHEA:11064"/>
        <dbReference type="ChEBI" id="CHEBI:15377"/>
        <dbReference type="ChEBI" id="CHEBI:32966"/>
        <dbReference type="ChEBI" id="CHEBI:43474"/>
        <dbReference type="ChEBI" id="CHEBI:57634"/>
        <dbReference type="EC" id="3.1.3.11"/>
    </reaction>
</comment>
<evidence type="ECO:0000313" key="11">
    <source>
        <dbReference type="EMBL" id="CAD9064905.1"/>
    </source>
</evidence>
<evidence type="ECO:0000256" key="6">
    <source>
        <dbReference type="ARBA" id="ARBA00023277"/>
    </source>
</evidence>
<dbReference type="GO" id="GO:0006002">
    <property type="term" value="P:fructose 6-phosphate metabolic process"/>
    <property type="evidence" value="ECO:0007669"/>
    <property type="project" value="TreeGrafter"/>
</dbReference>
<keyword evidence="6 8" id="KW-0119">Carbohydrate metabolism</keyword>
<dbReference type="GO" id="GO:0006000">
    <property type="term" value="P:fructose metabolic process"/>
    <property type="evidence" value="ECO:0007669"/>
    <property type="project" value="TreeGrafter"/>
</dbReference>
<feature type="domain" description="Fructose-1-6-bisphosphatase class I N-terminal" evidence="9">
    <location>
        <begin position="23"/>
        <end position="194"/>
    </location>
</feature>
<evidence type="ECO:0000256" key="7">
    <source>
        <dbReference type="ARBA" id="ARBA00024331"/>
    </source>
</evidence>
<comment type="similarity">
    <text evidence="2 8">Belongs to the FBPase class 1 family.</text>
</comment>